<dbReference type="InterPro" id="IPR000914">
    <property type="entry name" value="SBP_5_dom"/>
</dbReference>
<reference evidence="3 4" key="2">
    <citation type="submission" date="2019-05" db="EMBL/GenBank/DDBJ databases">
        <title>Glycomyces buryatensis sp. nov.</title>
        <authorList>
            <person name="Nikitina E."/>
        </authorList>
    </citation>
    <scope>NUCLEOTIDE SEQUENCE [LARGE SCALE GENOMIC DNA]</scope>
    <source>
        <strain evidence="3 4">18</strain>
    </source>
</reference>
<evidence type="ECO:0000256" key="1">
    <source>
        <dbReference type="SAM" id="SignalP"/>
    </source>
</evidence>
<comment type="caution">
    <text evidence="3">The sequence shown here is derived from an EMBL/GenBank/DDBJ whole genome shotgun (WGS) entry which is preliminary data.</text>
</comment>
<dbReference type="Gene3D" id="3.90.76.10">
    <property type="entry name" value="Dipeptide-binding Protein, Domain 1"/>
    <property type="match status" value="1"/>
</dbReference>
<dbReference type="EMBL" id="STGY01000025">
    <property type="protein sequence ID" value="THV42271.1"/>
    <property type="molecule type" value="Genomic_DNA"/>
</dbReference>
<dbReference type="OrthoDB" id="7888869at2"/>
<feature type="domain" description="Solute-binding protein family 5" evidence="2">
    <location>
        <begin position="106"/>
        <end position="491"/>
    </location>
</feature>
<keyword evidence="1" id="KW-0732">Signal</keyword>
<dbReference type="PANTHER" id="PTHR30290">
    <property type="entry name" value="PERIPLASMIC BINDING COMPONENT OF ABC TRANSPORTER"/>
    <property type="match status" value="1"/>
</dbReference>
<dbReference type="Gene3D" id="3.40.190.10">
    <property type="entry name" value="Periplasmic binding protein-like II"/>
    <property type="match status" value="1"/>
</dbReference>
<dbReference type="SUPFAM" id="SSF53850">
    <property type="entry name" value="Periplasmic binding protein-like II"/>
    <property type="match status" value="1"/>
</dbReference>
<dbReference type="Proteomes" id="UP000308760">
    <property type="component" value="Unassembled WGS sequence"/>
</dbReference>
<evidence type="ECO:0000259" key="2">
    <source>
        <dbReference type="Pfam" id="PF00496"/>
    </source>
</evidence>
<dbReference type="Pfam" id="PF00496">
    <property type="entry name" value="SBP_bac_5"/>
    <property type="match status" value="1"/>
</dbReference>
<protein>
    <recommendedName>
        <fullName evidence="2">Solute-binding protein family 5 domain-containing protein</fullName>
    </recommendedName>
</protein>
<dbReference type="PROSITE" id="PS51257">
    <property type="entry name" value="PROKAR_LIPOPROTEIN"/>
    <property type="match status" value="1"/>
</dbReference>
<evidence type="ECO:0000313" key="3">
    <source>
        <dbReference type="EMBL" id="THV42271.1"/>
    </source>
</evidence>
<feature type="signal peptide" evidence="1">
    <location>
        <begin position="1"/>
        <end position="30"/>
    </location>
</feature>
<dbReference type="GO" id="GO:1904680">
    <property type="term" value="F:peptide transmembrane transporter activity"/>
    <property type="evidence" value="ECO:0007669"/>
    <property type="project" value="TreeGrafter"/>
</dbReference>
<feature type="chain" id="PRO_5038708841" description="Solute-binding protein family 5 domain-containing protein" evidence="1">
    <location>
        <begin position="31"/>
        <end position="574"/>
    </location>
</feature>
<accession>A0A4S8QF15</accession>
<dbReference type="Gene3D" id="3.10.105.10">
    <property type="entry name" value="Dipeptide-binding Protein, Domain 3"/>
    <property type="match status" value="1"/>
</dbReference>
<sequence>MNPKRRTLMALTRRALGGITIGGSAALTLAACGGNEGGSGNGAGKEEITWAVASGWASWNLNTSTGSNSYLQQASTPMNPSGQTGGDFDGNAEYHYDDALFASEPELVSEEPMTVKYVLNEKAQWSDGNPVRVEDFIFHWYSVSGNEDHADQEKALPASTNWGPNVADIVQQDDGSIHVVYIDGYSDPEWLFSPCLYLPSHLADANGFEGWQDDPAVMGEAIAWFEETPPTVGTGPYKPVDAKMGEHIIYEINENYQGSIKPTIKKVTMKVVEGTEAIVTAIRNGEIDGAWPSEFSEEENSKIAEDPAIKTEVYPGSIWLHIDCNTKGLLSDVELRKAVFTAIDSADIVAKNYPESGLEPKGNHFFANASEYYVDYVTPTGQGTGDIAAATAILEAAGYTGIGDALMTPEGEAVKLTFRYGEGDATRTTAGELTQAYLAELGIEVELKSIADGDLGPVLAGADFDLIIFGWSGNAAFTLAPNQYFLSTSESNYGKYESAAADEAIAKVRSTFDIAEAAEFTNAVDEIVVPDAYTLPLFDEPQTYYAVSTVLEGPGANGYSQSGPIWNIREWKTI</sequence>
<evidence type="ECO:0000313" key="4">
    <source>
        <dbReference type="Proteomes" id="UP000308760"/>
    </source>
</evidence>
<dbReference type="GO" id="GO:0015833">
    <property type="term" value="P:peptide transport"/>
    <property type="evidence" value="ECO:0007669"/>
    <property type="project" value="TreeGrafter"/>
</dbReference>
<dbReference type="AlphaFoldDB" id="A0A4S8QF15"/>
<gene>
    <name evidence="3" type="ORF">FAB82_06310</name>
</gene>
<organism evidence="3 4">
    <name type="scientific">Glycomyces buryatensis</name>
    <dbReference type="NCBI Taxonomy" id="2570927"/>
    <lineage>
        <taxon>Bacteria</taxon>
        <taxon>Bacillati</taxon>
        <taxon>Actinomycetota</taxon>
        <taxon>Actinomycetes</taxon>
        <taxon>Glycomycetales</taxon>
        <taxon>Glycomycetaceae</taxon>
        <taxon>Glycomyces</taxon>
    </lineage>
</organism>
<keyword evidence="4" id="KW-1185">Reference proteome</keyword>
<reference evidence="4" key="1">
    <citation type="submission" date="2019-04" db="EMBL/GenBank/DDBJ databases">
        <title>Nocardioides xinjiangensis sp. nov.</title>
        <authorList>
            <person name="Liu S."/>
        </authorList>
    </citation>
    <scope>NUCLEOTIDE SEQUENCE [LARGE SCALE GENOMIC DNA]</scope>
    <source>
        <strain evidence="4">18</strain>
    </source>
</reference>
<dbReference type="InterPro" id="IPR039424">
    <property type="entry name" value="SBP_5"/>
</dbReference>
<name>A0A4S8QF15_9ACTN</name>
<proteinExistence type="predicted"/>